<dbReference type="SUPFAM" id="SSF55785">
    <property type="entry name" value="PYP-like sensor domain (PAS domain)"/>
    <property type="match status" value="3"/>
</dbReference>
<evidence type="ECO:0000256" key="11">
    <source>
        <dbReference type="ARBA" id="ARBA00023012"/>
    </source>
</evidence>
<feature type="domain" description="PAC" evidence="15">
    <location>
        <begin position="244"/>
        <end position="298"/>
    </location>
</feature>
<dbReference type="InterPro" id="IPR035965">
    <property type="entry name" value="PAS-like_dom_sf"/>
</dbReference>
<gene>
    <name evidence="16" type="ORF">CLV57_3179</name>
</gene>
<evidence type="ECO:0000256" key="7">
    <source>
        <dbReference type="ARBA" id="ARBA00022741"/>
    </source>
</evidence>
<evidence type="ECO:0000256" key="5">
    <source>
        <dbReference type="ARBA" id="ARBA00022679"/>
    </source>
</evidence>
<evidence type="ECO:0000313" key="17">
    <source>
        <dbReference type="Proteomes" id="UP000242687"/>
    </source>
</evidence>
<evidence type="ECO:0000256" key="1">
    <source>
        <dbReference type="ARBA" id="ARBA00000085"/>
    </source>
</evidence>
<keyword evidence="10" id="KW-1133">Transmembrane helix</keyword>
<keyword evidence="11" id="KW-0902">Two-component regulatory system</keyword>
<dbReference type="Pfam" id="PF00989">
    <property type="entry name" value="PAS"/>
    <property type="match status" value="1"/>
</dbReference>
<evidence type="ECO:0000256" key="2">
    <source>
        <dbReference type="ARBA" id="ARBA00004141"/>
    </source>
</evidence>
<dbReference type="GO" id="GO:0016020">
    <property type="term" value="C:membrane"/>
    <property type="evidence" value="ECO:0007669"/>
    <property type="project" value="UniProtKB-SubCell"/>
</dbReference>
<proteinExistence type="predicted"/>
<dbReference type="GO" id="GO:0000155">
    <property type="term" value="F:phosphorelay sensor kinase activity"/>
    <property type="evidence" value="ECO:0007669"/>
    <property type="project" value="InterPro"/>
</dbReference>
<evidence type="ECO:0000256" key="9">
    <source>
        <dbReference type="ARBA" id="ARBA00022840"/>
    </source>
</evidence>
<dbReference type="CDD" id="cd16922">
    <property type="entry name" value="HATPase_EvgS-ArcB-TorS-like"/>
    <property type="match status" value="1"/>
</dbReference>
<dbReference type="SMART" id="SM00388">
    <property type="entry name" value="HisKA"/>
    <property type="match status" value="1"/>
</dbReference>
<evidence type="ECO:0000256" key="4">
    <source>
        <dbReference type="ARBA" id="ARBA00022553"/>
    </source>
</evidence>
<dbReference type="InterPro" id="IPR036890">
    <property type="entry name" value="HATPase_C_sf"/>
</dbReference>
<dbReference type="NCBIfam" id="TIGR00229">
    <property type="entry name" value="sensory_box"/>
    <property type="match status" value="1"/>
</dbReference>
<evidence type="ECO:0000256" key="3">
    <source>
        <dbReference type="ARBA" id="ARBA00012438"/>
    </source>
</evidence>
<name>A0A2H9VNX6_9SPHI</name>
<keyword evidence="17" id="KW-1185">Reference proteome</keyword>
<keyword evidence="7" id="KW-0547">Nucleotide-binding</keyword>
<sequence>MLLDILSKSKDATAVYDSADLHIRFVNQSMLALWGKNFSVKGKTIEDALPELHDQPFFDILKKIWQTGETYSATNTPASLMIDGELKTSFFDFEYRAILNEEGQTYAILHTSADVTQRVEAFKQVQEKQEHEELLHLKMTVANKNLSTANRELQTYNDSISRLNILLQESETDFKRLVQQAPVAILVFRGADMVIDIANHAMLEILNKDTSIIGKPLLQGLPEIEGATAVDMLFEVFNTGKALDGNEAPVPMMRDGVLETRYFNFSYRPLRDETGVVGVMDIAVDVTEQVLARKNLEDIIAEKTELAKTLRSSETRLQGILDTMAEGVGIIDANGQMVYANPMAQRILGLSEDEIKKRTYGDARWQNLRLDGSPLPDEEHPMAIMMRTGLASYDQEIAVQPPVGERMYISINSAPIFDERGTLTGGIGTFMDVTNRRKMMIQKDDFISVASHELKTPVTALKAALQLLERMKKDVNPNKFEKLLSQANKSLNKLSDLINSLLNSNRISQGRFPIHKTKFSIAELINECCQHVRTVGEHDIIFTGDLNLQITADEQLLDQVIVNLVNNAVKYAPKSREIKISVEELPNQVKVSVTDSGPGIPADKVKHIFERYYQADSDNRQFSGLGLGLYISAEIIHKHGGEIGVDSEPGNGSTFWFTLPLGE</sequence>
<dbReference type="Proteomes" id="UP000242687">
    <property type="component" value="Unassembled WGS sequence"/>
</dbReference>
<dbReference type="GO" id="GO:0007234">
    <property type="term" value="P:osmosensory signaling via phosphorelay pathway"/>
    <property type="evidence" value="ECO:0007669"/>
    <property type="project" value="TreeGrafter"/>
</dbReference>
<evidence type="ECO:0000256" key="12">
    <source>
        <dbReference type="ARBA" id="ARBA00023136"/>
    </source>
</evidence>
<dbReference type="AlphaFoldDB" id="A0A2H9VNX6"/>
<comment type="catalytic activity">
    <reaction evidence="1">
        <text>ATP + protein L-histidine = ADP + protein N-phospho-L-histidine.</text>
        <dbReference type="EC" id="2.7.13.3"/>
    </reaction>
</comment>
<dbReference type="PROSITE" id="PS50113">
    <property type="entry name" value="PAC"/>
    <property type="match status" value="2"/>
</dbReference>
<dbReference type="Gene3D" id="3.30.450.20">
    <property type="entry name" value="PAS domain"/>
    <property type="match status" value="3"/>
</dbReference>
<dbReference type="InterPro" id="IPR036097">
    <property type="entry name" value="HisK_dim/P_sf"/>
</dbReference>
<accession>A0A2H9VNX6</accession>
<feature type="domain" description="Histidine kinase" evidence="13">
    <location>
        <begin position="449"/>
        <end position="663"/>
    </location>
</feature>
<keyword evidence="12" id="KW-0472">Membrane</keyword>
<keyword evidence="8" id="KW-0418">Kinase</keyword>
<dbReference type="SMART" id="SM00091">
    <property type="entry name" value="PAS"/>
    <property type="match status" value="3"/>
</dbReference>
<keyword evidence="9" id="KW-0067">ATP-binding</keyword>
<dbReference type="PANTHER" id="PTHR42878:SF7">
    <property type="entry name" value="SENSOR HISTIDINE KINASE GLRK"/>
    <property type="match status" value="1"/>
</dbReference>
<evidence type="ECO:0000256" key="8">
    <source>
        <dbReference type="ARBA" id="ARBA00022777"/>
    </source>
</evidence>
<dbReference type="InterPro" id="IPR013767">
    <property type="entry name" value="PAS_fold"/>
</dbReference>
<dbReference type="InterPro" id="IPR013656">
    <property type="entry name" value="PAS_4"/>
</dbReference>
<dbReference type="InterPro" id="IPR000014">
    <property type="entry name" value="PAS"/>
</dbReference>
<dbReference type="InterPro" id="IPR003661">
    <property type="entry name" value="HisK_dim/P_dom"/>
</dbReference>
<organism evidence="16 17">
    <name type="scientific">Mucilaginibacter auburnensis</name>
    <dbReference type="NCBI Taxonomy" id="1457233"/>
    <lineage>
        <taxon>Bacteria</taxon>
        <taxon>Pseudomonadati</taxon>
        <taxon>Bacteroidota</taxon>
        <taxon>Sphingobacteriia</taxon>
        <taxon>Sphingobacteriales</taxon>
        <taxon>Sphingobacteriaceae</taxon>
        <taxon>Mucilaginibacter</taxon>
    </lineage>
</organism>
<dbReference type="SUPFAM" id="SSF47384">
    <property type="entry name" value="Homodimeric domain of signal transducing histidine kinase"/>
    <property type="match status" value="1"/>
</dbReference>
<comment type="subcellular location">
    <subcellularLocation>
        <location evidence="2">Membrane</location>
        <topology evidence="2">Multi-pass membrane protein</topology>
    </subcellularLocation>
</comment>
<dbReference type="InterPro" id="IPR004358">
    <property type="entry name" value="Sig_transdc_His_kin-like_C"/>
</dbReference>
<dbReference type="Gene3D" id="3.30.565.10">
    <property type="entry name" value="Histidine kinase-like ATPase, C-terminal domain"/>
    <property type="match status" value="1"/>
</dbReference>
<dbReference type="CDD" id="cd00082">
    <property type="entry name" value="HisKA"/>
    <property type="match status" value="1"/>
</dbReference>
<dbReference type="Pfam" id="PF02518">
    <property type="entry name" value="HATPase_c"/>
    <property type="match status" value="1"/>
</dbReference>
<feature type="domain" description="PAC" evidence="15">
    <location>
        <begin position="393"/>
        <end position="445"/>
    </location>
</feature>
<keyword evidence="6" id="KW-0812">Transmembrane</keyword>
<dbReference type="PROSITE" id="PS50112">
    <property type="entry name" value="PAS"/>
    <property type="match status" value="1"/>
</dbReference>
<dbReference type="InterPro" id="IPR000700">
    <property type="entry name" value="PAS-assoc_C"/>
</dbReference>
<evidence type="ECO:0000313" key="16">
    <source>
        <dbReference type="EMBL" id="PJJ80035.1"/>
    </source>
</evidence>
<dbReference type="PRINTS" id="PR00344">
    <property type="entry name" value="BCTRLSENSOR"/>
</dbReference>
<protein>
    <recommendedName>
        <fullName evidence="3">histidine kinase</fullName>
        <ecNumber evidence="3">2.7.13.3</ecNumber>
    </recommendedName>
</protein>
<keyword evidence="5" id="KW-0808">Transferase</keyword>
<dbReference type="InterPro" id="IPR003594">
    <property type="entry name" value="HATPase_dom"/>
</dbReference>
<dbReference type="EC" id="2.7.13.3" evidence="3"/>
<reference evidence="16 17" key="1">
    <citation type="submission" date="2017-11" db="EMBL/GenBank/DDBJ databases">
        <title>Genomic Encyclopedia of Archaeal and Bacterial Type Strains, Phase II (KMG-II): From Individual Species to Whole Genera.</title>
        <authorList>
            <person name="Goeker M."/>
        </authorList>
    </citation>
    <scope>NUCLEOTIDE SEQUENCE [LARGE SCALE GENOMIC DNA]</scope>
    <source>
        <strain evidence="16 17">DSM 28175</strain>
    </source>
</reference>
<comment type="caution">
    <text evidence="16">The sequence shown here is derived from an EMBL/GenBank/DDBJ whole genome shotgun (WGS) entry which is preliminary data.</text>
</comment>
<evidence type="ECO:0000259" key="14">
    <source>
        <dbReference type="PROSITE" id="PS50112"/>
    </source>
</evidence>
<keyword evidence="4" id="KW-0597">Phosphoprotein</keyword>
<dbReference type="GO" id="GO:0006355">
    <property type="term" value="P:regulation of DNA-templated transcription"/>
    <property type="evidence" value="ECO:0007669"/>
    <property type="project" value="InterPro"/>
</dbReference>
<dbReference type="PANTHER" id="PTHR42878">
    <property type="entry name" value="TWO-COMPONENT HISTIDINE KINASE"/>
    <property type="match status" value="1"/>
</dbReference>
<evidence type="ECO:0000259" key="15">
    <source>
        <dbReference type="PROSITE" id="PS50113"/>
    </source>
</evidence>
<feature type="domain" description="PAS" evidence="14">
    <location>
        <begin position="313"/>
        <end position="355"/>
    </location>
</feature>
<evidence type="ECO:0000259" key="13">
    <source>
        <dbReference type="PROSITE" id="PS50109"/>
    </source>
</evidence>
<dbReference type="GO" id="GO:0030295">
    <property type="term" value="F:protein kinase activator activity"/>
    <property type="evidence" value="ECO:0007669"/>
    <property type="project" value="TreeGrafter"/>
</dbReference>
<evidence type="ECO:0000256" key="10">
    <source>
        <dbReference type="ARBA" id="ARBA00022989"/>
    </source>
</evidence>
<dbReference type="GO" id="GO:0005524">
    <property type="term" value="F:ATP binding"/>
    <property type="evidence" value="ECO:0007669"/>
    <property type="project" value="UniProtKB-KW"/>
</dbReference>
<evidence type="ECO:0000256" key="6">
    <source>
        <dbReference type="ARBA" id="ARBA00022692"/>
    </source>
</evidence>
<dbReference type="Pfam" id="PF08448">
    <property type="entry name" value="PAS_4"/>
    <property type="match status" value="2"/>
</dbReference>
<dbReference type="SUPFAM" id="SSF55874">
    <property type="entry name" value="ATPase domain of HSP90 chaperone/DNA topoisomerase II/histidine kinase"/>
    <property type="match status" value="1"/>
</dbReference>
<dbReference type="InterPro" id="IPR050351">
    <property type="entry name" value="BphY/WalK/GraS-like"/>
</dbReference>
<dbReference type="GO" id="GO:0000156">
    <property type="term" value="F:phosphorelay response regulator activity"/>
    <property type="evidence" value="ECO:0007669"/>
    <property type="project" value="TreeGrafter"/>
</dbReference>
<dbReference type="EMBL" id="PGFJ01000002">
    <property type="protein sequence ID" value="PJJ80035.1"/>
    <property type="molecule type" value="Genomic_DNA"/>
</dbReference>
<dbReference type="InterPro" id="IPR005467">
    <property type="entry name" value="His_kinase_dom"/>
</dbReference>
<dbReference type="Pfam" id="PF00512">
    <property type="entry name" value="HisKA"/>
    <property type="match status" value="1"/>
</dbReference>
<dbReference type="CDD" id="cd00130">
    <property type="entry name" value="PAS"/>
    <property type="match status" value="1"/>
</dbReference>
<dbReference type="SMART" id="SM00387">
    <property type="entry name" value="HATPase_c"/>
    <property type="match status" value="1"/>
</dbReference>
<dbReference type="FunFam" id="3.30.565.10:FF:000006">
    <property type="entry name" value="Sensor histidine kinase WalK"/>
    <property type="match status" value="1"/>
</dbReference>
<dbReference type="PROSITE" id="PS50109">
    <property type="entry name" value="HIS_KIN"/>
    <property type="match status" value="1"/>
</dbReference>
<dbReference type="Gene3D" id="1.10.287.130">
    <property type="match status" value="1"/>
</dbReference>